<gene>
    <name evidence="2" type="ORF">SAMN05192542_104153</name>
</gene>
<evidence type="ECO:0000313" key="2">
    <source>
        <dbReference type="EMBL" id="SEK93030.1"/>
    </source>
</evidence>
<sequence>MAGSPFGSDLLSNPLLATLAPDQQQNLIQLQQRQMLGQALLSQGMQPLDAPNATAGGVAFRQSPLNGIANLAKSYLGATMSRDAAGQQAQLMAQMYGNAFGAGPQGAAQPQQGTAAPSTDAGGMTGGQSGPGVQSYPVPGIGAPTGPQLGAALAGASPAIAAHGGPLTLPGKTPAESMQIFATVGPQAYGQMLANWGAPTDATKMANAAGIDPAQANAGALFKANYVPPVSGRPGGYMKDPVTGQLTWLPTVPAGAVPQFNANGQFTGVAPMPGAAEVAQGQAYAHAAGEGSALPYAGVDAQGNPLPVTNRTAAATQGAGGAPAAPLPLRNNNPGAVSPGGAVASYPDMQTGLAKMDANLASYAGQPGTGTLSGVITKWVGSPPNAPAYIKDVSTRLGISPDTPVDLTNPAQRQAIGTAIMLHENGPAAVFAGQPQASTRGASVASGGPVFAAAPQGATAAANTLATNNANSYKSLTDMASTSADRANTLDNMLALAQGTTQYGPGWSGRLDRIAEINKNLPSNLQLGNDNVANAQVLQKYMSNLAQQYQKALGGTGSDLQLSTVLKGTPTPDMMNKAMVEVIPKLKAQELALQAKANAADQWVAQNGNNPSNLNQFESLWRKNYDPRIYQMQQMTPPERQAFLKTQPDAANLRTKTAAALQNGWVQ</sequence>
<dbReference type="EMBL" id="FOAJ01000004">
    <property type="protein sequence ID" value="SEK93030.1"/>
    <property type="molecule type" value="Genomic_DNA"/>
</dbReference>
<dbReference type="OrthoDB" id="9100780at2"/>
<keyword evidence="3" id="KW-1185">Reference proteome</keyword>
<reference evidence="3" key="1">
    <citation type="submission" date="2016-10" db="EMBL/GenBank/DDBJ databases">
        <authorList>
            <person name="Varghese N."/>
            <person name="Submissions S."/>
        </authorList>
    </citation>
    <scope>NUCLEOTIDE SEQUENCE [LARGE SCALE GENOMIC DNA]</scope>
    <source>
        <strain evidence="3">LMG 26416</strain>
    </source>
</reference>
<evidence type="ECO:0000256" key="1">
    <source>
        <dbReference type="SAM" id="MobiDB-lite"/>
    </source>
</evidence>
<dbReference type="AlphaFoldDB" id="A0A1H7L2K6"/>
<feature type="region of interest" description="Disordered" evidence="1">
    <location>
        <begin position="103"/>
        <end position="141"/>
    </location>
</feature>
<proteinExistence type="predicted"/>
<feature type="compositionally biased region" description="Low complexity" evidence="1">
    <location>
        <begin position="103"/>
        <end position="117"/>
    </location>
</feature>
<dbReference type="STRING" id="416943.SAMN05445871_4026"/>
<evidence type="ECO:0000313" key="3">
    <source>
        <dbReference type="Proteomes" id="UP000199120"/>
    </source>
</evidence>
<organism evidence="2 3">
    <name type="scientific">Paraburkholderia caballeronis</name>
    <dbReference type="NCBI Taxonomy" id="416943"/>
    <lineage>
        <taxon>Bacteria</taxon>
        <taxon>Pseudomonadati</taxon>
        <taxon>Pseudomonadota</taxon>
        <taxon>Betaproteobacteria</taxon>
        <taxon>Burkholderiales</taxon>
        <taxon>Burkholderiaceae</taxon>
        <taxon>Paraburkholderia</taxon>
    </lineage>
</organism>
<accession>A0A1H7L2K6</accession>
<dbReference type="RefSeq" id="WP_090548068.1">
    <property type="nucleotide sequence ID" value="NZ_FNSR01000002.1"/>
</dbReference>
<protein>
    <submittedName>
        <fullName evidence="2">Uncharacterized protein</fullName>
    </submittedName>
</protein>
<name>A0A1H7L2K6_9BURK</name>
<dbReference type="Proteomes" id="UP000199120">
    <property type="component" value="Unassembled WGS sequence"/>
</dbReference>